<dbReference type="InterPro" id="IPR036908">
    <property type="entry name" value="RlpA-like_sf"/>
</dbReference>
<dbReference type="PANTHER" id="PTHR30124">
    <property type="entry name" value="MEMBRANE-BOUND LYTIC MUREIN TRANSGLYCOSYLASE A"/>
    <property type="match status" value="1"/>
</dbReference>
<keyword evidence="7" id="KW-0378">Hydrolase</keyword>
<organism evidence="7">
    <name type="scientific">hydrothermal vent metagenome</name>
    <dbReference type="NCBI Taxonomy" id="652676"/>
    <lineage>
        <taxon>unclassified sequences</taxon>
        <taxon>metagenomes</taxon>
        <taxon>ecological metagenomes</taxon>
    </lineage>
</organism>
<dbReference type="PANTHER" id="PTHR30124:SF0">
    <property type="entry name" value="MEMBRANE-BOUND LYTIC MUREIN TRANSGLYCOSYLASE A"/>
    <property type="match status" value="1"/>
</dbReference>
<dbReference type="GO" id="GO:0071555">
    <property type="term" value="P:cell wall organization"/>
    <property type="evidence" value="ECO:0007669"/>
    <property type="project" value="UniProtKB-KW"/>
</dbReference>
<feature type="domain" description="Lytic transglycosylase MltA" evidence="6">
    <location>
        <begin position="1"/>
        <end position="78"/>
    </location>
</feature>
<dbReference type="Gene3D" id="2.40.240.50">
    <property type="entry name" value="Barwin-like endoglucanases"/>
    <property type="match status" value="1"/>
</dbReference>
<dbReference type="EMBL" id="UOEE01000051">
    <property type="protein sequence ID" value="VAV87903.1"/>
    <property type="molecule type" value="Genomic_DNA"/>
</dbReference>
<dbReference type="GO" id="GO:0004553">
    <property type="term" value="F:hydrolase activity, hydrolyzing O-glycosyl compounds"/>
    <property type="evidence" value="ECO:0007669"/>
    <property type="project" value="InterPro"/>
</dbReference>
<accession>A0A3B0RTN9</accession>
<evidence type="ECO:0000256" key="2">
    <source>
        <dbReference type="ARBA" id="ARBA00012587"/>
    </source>
</evidence>
<evidence type="ECO:0000259" key="6">
    <source>
        <dbReference type="SMART" id="SM00925"/>
    </source>
</evidence>
<dbReference type="GO" id="GO:0009253">
    <property type="term" value="P:peptidoglycan catabolic process"/>
    <property type="evidence" value="ECO:0007669"/>
    <property type="project" value="TreeGrafter"/>
</dbReference>
<dbReference type="SUPFAM" id="SSF50685">
    <property type="entry name" value="Barwin-like endoglucanases"/>
    <property type="match status" value="1"/>
</dbReference>
<keyword evidence="4" id="KW-0961">Cell wall biogenesis/degradation</keyword>
<sequence>LQVQGSGRIRFSSGKTMRAAFAGHNGRRYHSIGRELVKRGELTAGKASKGAIENWMQQAGRDATQNLMNSNPRYVFFQQQEILNPLTGPQGTQGVPLTAKASMAVDPAYHAFGSPIWIDSRLPDSKKDWKGQPVQFLAIAQDTGGAIKGPLRGDLFYGSGKQAGDLAGIQKHPAKWWTLLPNKLAKARETGS</sequence>
<dbReference type="Gene3D" id="2.40.40.10">
    <property type="entry name" value="RlpA-like domain"/>
    <property type="match status" value="1"/>
</dbReference>
<reference evidence="7" key="1">
    <citation type="submission" date="2018-06" db="EMBL/GenBank/DDBJ databases">
        <authorList>
            <person name="Zhirakovskaya E."/>
        </authorList>
    </citation>
    <scope>NUCLEOTIDE SEQUENCE</scope>
</reference>
<keyword evidence="7" id="KW-0326">Glycosidase</keyword>
<dbReference type="CDD" id="cd14485">
    <property type="entry name" value="mltA_like_LT_A"/>
    <property type="match status" value="1"/>
</dbReference>
<dbReference type="EC" id="4.2.2.n1" evidence="2"/>
<dbReference type="InterPro" id="IPR026044">
    <property type="entry name" value="MltA"/>
</dbReference>
<dbReference type="Pfam" id="PF03562">
    <property type="entry name" value="MltA"/>
    <property type="match status" value="1"/>
</dbReference>
<evidence type="ECO:0000256" key="5">
    <source>
        <dbReference type="ARBA" id="ARBA00030918"/>
    </source>
</evidence>
<dbReference type="Pfam" id="PF06725">
    <property type="entry name" value="3D"/>
    <property type="match status" value="1"/>
</dbReference>
<dbReference type="InterPro" id="IPR005300">
    <property type="entry name" value="MltA_B"/>
</dbReference>
<evidence type="ECO:0000256" key="3">
    <source>
        <dbReference type="ARBA" id="ARBA00023239"/>
    </source>
</evidence>
<dbReference type="GO" id="GO:0019867">
    <property type="term" value="C:outer membrane"/>
    <property type="evidence" value="ECO:0007669"/>
    <property type="project" value="InterPro"/>
</dbReference>
<dbReference type="AlphaFoldDB" id="A0A3B0RTN9"/>
<dbReference type="SMART" id="SM00925">
    <property type="entry name" value="MltA"/>
    <property type="match status" value="1"/>
</dbReference>
<evidence type="ECO:0000256" key="1">
    <source>
        <dbReference type="ARBA" id="ARBA00001420"/>
    </source>
</evidence>
<gene>
    <name evidence="7" type="ORF">MNBD_ALPHA06-1321</name>
</gene>
<feature type="non-terminal residue" evidence="7">
    <location>
        <position position="1"/>
    </location>
</feature>
<proteinExistence type="predicted"/>
<evidence type="ECO:0000256" key="4">
    <source>
        <dbReference type="ARBA" id="ARBA00023316"/>
    </source>
</evidence>
<keyword evidence="3" id="KW-0456">Lyase</keyword>
<name>A0A3B0RTN9_9ZZZZ</name>
<evidence type="ECO:0000313" key="7">
    <source>
        <dbReference type="EMBL" id="VAV87903.1"/>
    </source>
</evidence>
<dbReference type="GO" id="GO:0009254">
    <property type="term" value="P:peptidoglycan turnover"/>
    <property type="evidence" value="ECO:0007669"/>
    <property type="project" value="InterPro"/>
</dbReference>
<dbReference type="GO" id="GO:0008933">
    <property type="term" value="F:peptidoglycan lytic transglycosylase activity"/>
    <property type="evidence" value="ECO:0007669"/>
    <property type="project" value="TreeGrafter"/>
</dbReference>
<protein>
    <recommendedName>
        <fullName evidence="2">peptidoglycan lytic exotransglycosylase</fullName>
        <ecNumber evidence="2">4.2.2.n1</ecNumber>
    </recommendedName>
    <alternativeName>
        <fullName evidence="5">Murein hydrolase A</fullName>
    </alternativeName>
</protein>
<comment type="catalytic activity">
    <reaction evidence="1">
        <text>Exolytic cleavage of the (1-&gt;4)-beta-glycosidic linkage between N-acetylmuramic acid (MurNAc) and N-acetylglucosamine (GlcNAc) residues in peptidoglycan, from either the reducing or the non-reducing ends of the peptidoglycan chains, with concomitant formation of a 1,6-anhydrobond in the MurNAc residue.</text>
        <dbReference type="EC" id="4.2.2.n1"/>
    </reaction>
</comment>
<dbReference type="InterPro" id="IPR010611">
    <property type="entry name" value="3D_dom"/>
</dbReference>